<keyword evidence="2" id="KW-1185">Reference proteome</keyword>
<comment type="caution">
    <text evidence="1">The sequence shown here is derived from an EMBL/GenBank/DDBJ whole genome shotgun (WGS) entry which is preliminary data.</text>
</comment>
<sequence>MIQQRQYQNMISSHKELNNYFQRVLQLVEYPPQDFIWRRGDILKKLLYHFIQKGEIKILGQNQKNEYSRLLVFNSLYLPPRLQLKIRFTKIAIQQIIFIQQTVLEVLQFNRNNFDTFHHIKDSLNK</sequence>
<gene>
    <name evidence="1" type="ORF">PPRIM_AZ9-3.1.T0130009</name>
</gene>
<name>A0A8S1K8B3_PARPR</name>
<evidence type="ECO:0000313" key="2">
    <source>
        <dbReference type="Proteomes" id="UP000688137"/>
    </source>
</evidence>
<dbReference type="EMBL" id="CAJJDM010000010">
    <property type="protein sequence ID" value="CAD8048625.1"/>
    <property type="molecule type" value="Genomic_DNA"/>
</dbReference>
<dbReference type="AlphaFoldDB" id="A0A8S1K8B3"/>
<protein>
    <recommendedName>
        <fullName evidence="3">Cyclic nucleotide-binding domain-containing protein</fullName>
    </recommendedName>
</protein>
<organism evidence="1 2">
    <name type="scientific">Paramecium primaurelia</name>
    <dbReference type="NCBI Taxonomy" id="5886"/>
    <lineage>
        <taxon>Eukaryota</taxon>
        <taxon>Sar</taxon>
        <taxon>Alveolata</taxon>
        <taxon>Ciliophora</taxon>
        <taxon>Intramacronucleata</taxon>
        <taxon>Oligohymenophorea</taxon>
        <taxon>Peniculida</taxon>
        <taxon>Parameciidae</taxon>
        <taxon>Paramecium</taxon>
    </lineage>
</organism>
<evidence type="ECO:0000313" key="1">
    <source>
        <dbReference type="EMBL" id="CAD8048625.1"/>
    </source>
</evidence>
<accession>A0A8S1K8B3</accession>
<evidence type="ECO:0008006" key="3">
    <source>
        <dbReference type="Google" id="ProtNLM"/>
    </source>
</evidence>
<reference evidence="1" key="1">
    <citation type="submission" date="2021-01" db="EMBL/GenBank/DDBJ databases">
        <authorList>
            <consortium name="Genoscope - CEA"/>
            <person name="William W."/>
        </authorList>
    </citation>
    <scope>NUCLEOTIDE SEQUENCE</scope>
</reference>
<proteinExistence type="predicted"/>
<dbReference type="Proteomes" id="UP000688137">
    <property type="component" value="Unassembled WGS sequence"/>
</dbReference>